<dbReference type="PROSITE" id="PS50294">
    <property type="entry name" value="WD_REPEATS_REGION"/>
    <property type="match status" value="1"/>
</dbReference>
<dbReference type="GO" id="GO:0030864">
    <property type="term" value="C:cortical actin cytoskeleton"/>
    <property type="evidence" value="ECO:0007669"/>
    <property type="project" value="TreeGrafter"/>
</dbReference>
<evidence type="ECO:0000313" key="6">
    <source>
        <dbReference type="Proteomes" id="UP000785679"/>
    </source>
</evidence>
<protein>
    <recommendedName>
        <fullName evidence="4">Anaphase-promoting complex subunit 4-like WD40 domain-containing protein</fullName>
    </recommendedName>
</protein>
<keyword evidence="6" id="KW-1185">Reference proteome</keyword>
<proteinExistence type="predicted"/>
<evidence type="ECO:0000256" key="2">
    <source>
        <dbReference type="ARBA" id="ARBA00022737"/>
    </source>
</evidence>
<dbReference type="OrthoDB" id="285077at2759"/>
<dbReference type="InterPro" id="IPR036322">
    <property type="entry name" value="WD40_repeat_dom_sf"/>
</dbReference>
<reference evidence="5" key="1">
    <citation type="submission" date="2019-06" db="EMBL/GenBank/DDBJ databases">
        <authorList>
            <person name="Zheng W."/>
        </authorList>
    </citation>
    <scope>NUCLEOTIDE SEQUENCE</scope>
    <source>
        <strain evidence="5">QDHG01</strain>
    </source>
</reference>
<dbReference type="Pfam" id="PF12894">
    <property type="entry name" value="ANAPC4_WD40"/>
    <property type="match status" value="1"/>
</dbReference>
<feature type="repeat" description="WD" evidence="3">
    <location>
        <begin position="233"/>
        <end position="273"/>
    </location>
</feature>
<evidence type="ECO:0000259" key="4">
    <source>
        <dbReference type="Pfam" id="PF12894"/>
    </source>
</evidence>
<dbReference type="SUPFAM" id="SSF50978">
    <property type="entry name" value="WD40 repeat-like"/>
    <property type="match status" value="2"/>
</dbReference>
<feature type="domain" description="Anaphase-promoting complex subunit 4-like WD40" evidence="4">
    <location>
        <begin position="62"/>
        <end position="93"/>
    </location>
</feature>
<sequence>MESSDYKQVLLLPPNPTTRRAYRVQWSASATHFAYPTQNNVVIRSLTDPLSPPIVLTDFPLSKVTSVRFSPDGKLLAVGDEKGRVKLFRVEGAEGKPYTLEKEHAMLGGPVFGLGFTEDGQRFAAGGEGKDMLAKAVLTSSGTKIGDIFGPSKTVTTLDIKPKPYRMVLGGEDHEVYVFDGVPFKHAKTLTQHSNFVNRVAFSPNGKFFATVSSDKTIVLFDSETLEVVKKIDKAHTKGIMDVNWIDDSKIATCSSDNEVKHWNIVEGDQAELISFNPNHDGKEKLENQQLGLISTPSETLTVSLNSNINIWSHSSLSEGVRTPSLTIQGHSNYISAIASANGVLVSSDQDGKVFSWSKGPTGATQASLFSGEGHTLNVALLTTIGDLVFSASSDGSIKKSIKKEEDQTFEFKATAKITGTPISISATNGHQLFVLTNNNKLFVIDVETFGVVKEVELKEYEATAMTSTISEVWVGDKKGLIHILGGEDLAQKSIIEKKHNHAVSVISASRDGSLVASGDTYRYIYVFNSESKAETGCFPYHASRIIGLDFNKANTHLLTVGLDLTVGVANLSDKTKKTIHRPNEKELTAAVFDGNEDTAFFTAGYDCSIRLWSK</sequence>
<keyword evidence="1 3" id="KW-0853">WD repeat</keyword>
<feature type="repeat" description="WD" evidence="3">
    <location>
        <begin position="190"/>
        <end position="231"/>
    </location>
</feature>
<name>A0A8J8T4I9_HALGN</name>
<dbReference type="EMBL" id="RRYP01006466">
    <property type="protein sequence ID" value="TNV81183.1"/>
    <property type="molecule type" value="Genomic_DNA"/>
</dbReference>
<dbReference type="GO" id="GO:0051015">
    <property type="term" value="F:actin filament binding"/>
    <property type="evidence" value="ECO:0007669"/>
    <property type="project" value="TreeGrafter"/>
</dbReference>
<dbReference type="AlphaFoldDB" id="A0A8J8T4I9"/>
<dbReference type="PANTHER" id="PTHR19856">
    <property type="entry name" value="WD-REPEATCONTAINING PROTEIN WDR1"/>
    <property type="match status" value="1"/>
</dbReference>
<accession>A0A8J8T4I9</accession>
<dbReference type="InterPro" id="IPR024977">
    <property type="entry name" value="Apc4-like_WD40_dom"/>
</dbReference>
<dbReference type="InterPro" id="IPR001680">
    <property type="entry name" value="WD40_rpt"/>
</dbReference>
<evidence type="ECO:0000256" key="3">
    <source>
        <dbReference type="PROSITE-ProRule" id="PRU00221"/>
    </source>
</evidence>
<keyword evidence="2" id="KW-0677">Repeat</keyword>
<evidence type="ECO:0000256" key="1">
    <source>
        <dbReference type="ARBA" id="ARBA00022574"/>
    </source>
</evidence>
<dbReference type="PANTHER" id="PTHR19856:SF0">
    <property type="entry name" value="WD REPEAT-CONTAINING PROTEIN 1"/>
    <property type="match status" value="1"/>
</dbReference>
<comment type="caution">
    <text evidence="5">The sequence shown here is derived from an EMBL/GenBank/DDBJ whole genome shotgun (WGS) entry which is preliminary data.</text>
</comment>
<dbReference type="PROSITE" id="PS50082">
    <property type="entry name" value="WD_REPEATS_2"/>
    <property type="match status" value="2"/>
</dbReference>
<dbReference type="Gene3D" id="2.130.10.10">
    <property type="entry name" value="YVTN repeat-like/Quinoprotein amine dehydrogenase"/>
    <property type="match status" value="2"/>
</dbReference>
<dbReference type="SMART" id="SM00320">
    <property type="entry name" value="WD40"/>
    <property type="match status" value="8"/>
</dbReference>
<gene>
    <name evidence="5" type="ORF">FGO68_gene3757</name>
</gene>
<dbReference type="Pfam" id="PF00400">
    <property type="entry name" value="WD40"/>
    <property type="match status" value="3"/>
</dbReference>
<dbReference type="InterPro" id="IPR015943">
    <property type="entry name" value="WD40/YVTN_repeat-like_dom_sf"/>
</dbReference>
<organism evidence="5 6">
    <name type="scientific">Halteria grandinella</name>
    <dbReference type="NCBI Taxonomy" id="5974"/>
    <lineage>
        <taxon>Eukaryota</taxon>
        <taxon>Sar</taxon>
        <taxon>Alveolata</taxon>
        <taxon>Ciliophora</taxon>
        <taxon>Intramacronucleata</taxon>
        <taxon>Spirotrichea</taxon>
        <taxon>Stichotrichia</taxon>
        <taxon>Sporadotrichida</taxon>
        <taxon>Halteriidae</taxon>
        <taxon>Halteria</taxon>
    </lineage>
</organism>
<dbReference type="Proteomes" id="UP000785679">
    <property type="component" value="Unassembled WGS sequence"/>
</dbReference>
<dbReference type="GO" id="GO:0030042">
    <property type="term" value="P:actin filament depolymerization"/>
    <property type="evidence" value="ECO:0007669"/>
    <property type="project" value="TreeGrafter"/>
</dbReference>
<evidence type="ECO:0000313" key="5">
    <source>
        <dbReference type="EMBL" id="TNV81183.1"/>
    </source>
</evidence>